<gene>
    <name evidence="2" type="primary">AlNc14C319G10566</name>
    <name evidence="2" type="ORF">ALNC14_118950</name>
</gene>
<name>F0WWD1_9STRA</name>
<reference evidence="2" key="2">
    <citation type="submission" date="2011-02" db="EMBL/GenBank/DDBJ databases">
        <authorList>
            <person name="MacLean D."/>
        </authorList>
    </citation>
    <scope>NUCLEOTIDE SEQUENCE</scope>
</reference>
<feature type="region of interest" description="Disordered" evidence="1">
    <location>
        <begin position="1"/>
        <end position="56"/>
    </location>
</feature>
<dbReference type="HOGENOM" id="CLU_1247311_0_0_1"/>
<accession>F0WWD1</accession>
<reference evidence="2" key="1">
    <citation type="journal article" date="2011" name="PLoS Biol.">
        <title>Gene gain and loss during evolution of obligate parasitism in the white rust pathogen of Arabidopsis thaliana.</title>
        <authorList>
            <person name="Kemen E."/>
            <person name="Gardiner A."/>
            <person name="Schultz-Larsen T."/>
            <person name="Kemen A.C."/>
            <person name="Balmuth A.L."/>
            <person name="Robert-Seilaniantz A."/>
            <person name="Bailey K."/>
            <person name="Holub E."/>
            <person name="Studholme D.J."/>
            <person name="Maclean D."/>
            <person name="Jones J.D."/>
        </authorList>
    </citation>
    <scope>NUCLEOTIDE SEQUENCE</scope>
</reference>
<sequence length="222" mass="25133">MEEDEYDWVDSGGEDDKPNGTSARTEDVAKRACVEREHKTIHSQRHGKHQKRLPNDLNELRKAERDIRAANVGQQLSDNVSRRVLLAAFVMQLDYVENIQKEGGNSSRKIAPPRVRESVCRLLGLGPITYNKIIHACFNEEKRGAASCPAFYTPSGGKGNTNSKTTRIPEIMKVCFAICDFVRFKRAQHERITARQVLGFLVAKKWLVVATEEDGSYERKSM</sequence>
<proteinExistence type="predicted"/>
<dbReference type="AlphaFoldDB" id="F0WWD1"/>
<protein>
    <submittedName>
        <fullName evidence="2">Predicted protein putative</fullName>
    </submittedName>
</protein>
<feature type="compositionally biased region" description="Basic and acidic residues" evidence="1">
    <location>
        <begin position="14"/>
        <end position="40"/>
    </location>
</feature>
<organism evidence="2">
    <name type="scientific">Albugo laibachii Nc14</name>
    <dbReference type="NCBI Taxonomy" id="890382"/>
    <lineage>
        <taxon>Eukaryota</taxon>
        <taxon>Sar</taxon>
        <taxon>Stramenopiles</taxon>
        <taxon>Oomycota</taxon>
        <taxon>Peronosporomycetes</taxon>
        <taxon>Albuginales</taxon>
        <taxon>Albuginaceae</taxon>
        <taxon>Albugo</taxon>
    </lineage>
</organism>
<evidence type="ECO:0000256" key="1">
    <source>
        <dbReference type="SAM" id="MobiDB-lite"/>
    </source>
</evidence>
<evidence type="ECO:0000313" key="2">
    <source>
        <dbReference type="EMBL" id="CCA25751.1"/>
    </source>
</evidence>
<feature type="compositionally biased region" description="Basic residues" evidence="1">
    <location>
        <begin position="41"/>
        <end position="52"/>
    </location>
</feature>
<dbReference type="EMBL" id="FR824364">
    <property type="protein sequence ID" value="CCA25751.1"/>
    <property type="molecule type" value="Genomic_DNA"/>
</dbReference>